<dbReference type="InterPro" id="IPR011333">
    <property type="entry name" value="SKP1/BTB/POZ_sf"/>
</dbReference>
<evidence type="ECO:0000313" key="6">
    <source>
        <dbReference type="Proteomes" id="UP000663760"/>
    </source>
</evidence>
<sequence>MKSSSKAGRGKRREGKRKEEVPEQTLVLRQRLHDVLSLGIKFCADKKRKWQCQDVEIMGHAVRLMSTFVGCISSNILQHPLIKDSVSDMFVALEGILQSENETVLGPATNVTEKLFLILGSSIRQYHYSDIVLPLSKLLSFHQSAVLISSAVALKCVLLNLGLRAREESNAIWDAIKKTKAVESILHIFQGCISGSRPLDYFSETASLLKEILLRWPPSRYPAWNNIKLMAGPVTSSADYGSSVLFSILQLYSTLALCGDVAIMISKRKELVSEMVLYMQRSHPTNVRIQALTVFRNLTRSEKGCHSLISFCCESLVQGIIDAMCGLWSSHSRRILSDRMPLATAACQAALITQWSGGHHACFWKLGIDNVLHDLLLGDYRRSNSQLDSPDELRAAVYDNISDIRNYIWDILGFLVKHCEDSHFQSKEKASYVDTLIHCACLVAADLMFMRSSSKYYHILSSCTSEAESVSRAVTMMVFSPCNYIASRTRDILWETVKSGSNYLEGLIDKLRLSYVANVPMPSDNLQMVVDLSRLAFYASLPQFHGLILQRSTSGILTAIINKCINGKVHVHRSSIAPYLFSSNARTCCWNDTEDCKAENIILLYSLQALSQLVFSSELVNNHQVLSSRFDMPKPQSLLSSLQQIVSNSFHRDLKWYAAYCLSSFGFYGFPSSLGTRMESSLNEDEFSDLQLILPNGKSQGVHGAILMARCPALLPLEKLPSKDKTLSSESDRSPQHPAASRLVIHLSSNVDSDALMKLLEYIYTGHCRVDDDTLKPLSILAKRCNVKSLYDMLKRKQPRCGMPTPSCNFTQLLTLAGHPFTDITLEAKDNEEAWHCSTCQSSLAHVHAHKIILISSCSYMRALFQSGMQESYSQVIKVPISREALVRLVTWFYSGDLPKLEFHCGWTQMDSDRQFLELLVYLELSWLAEFWCLEDLQRESLDVVISCIETSPSFPLRIIESAAGLHQHAAVGAAIRRLAPLYPRLRDAGELEGFDEAIVRTLRSEYVHFSQETPPNY</sequence>
<dbReference type="SMART" id="SM00225">
    <property type="entry name" value="BTB"/>
    <property type="match status" value="2"/>
</dbReference>
<proteinExistence type="predicted"/>
<dbReference type="Pfam" id="PF26522">
    <property type="entry name" value="ARM_6"/>
    <property type="match status" value="1"/>
</dbReference>
<dbReference type="SUPFAM" id="SSF54695">
    <property type="entry name" value="POZ domain"/>
    <property type="match status" value="2"/>
</dbReference>
<dbReference type="OrthoDB" id="418748at2759"/>
<dbReference type="PANTHER" id="PTHR35918:SF1">
    <property type="entry name" value="BTB DOMAIN-CONTAINING PROTEIN"/>
    <property type="match status" value="1"/>
</dbReference>
<dbReference type="CDD" id="cd18186">
    <property type="entry name" value="BTB_POZ_ZBTB_KLHL-like"/>
    <property type="match status" value="1"/>
</dbReference>
<dbReference type="InterPro" id="IPR016024">
    <property type="entry name" value="ARM-type_fold"/>
</dbReference>
<protein>
    <recommendedName>
        <fullName evidence="3">BTB domain-containing protein</fullName>
    </recommendedName>
</protein>
<dbReference type="InterPro" id="IPR000210">
    <property type="entry name" value="BTB/POZ_dom"/>
</dbReference>
<evidence type="ECO:0000256" key="2">
    <source>
        <dbReference type="SAM" id="MobiDB-lite"/>
    </source>
</evidence>
<organism evidence="5 6">
    <name type="scientific">Spirodela intermedia</name>
    <name type="common">Intermediate duckweed</name>
    <dbReference type="NCBI Taxonomy" id="51605"/>
    <lineage>
        <taxon>Eukaryota</taxon>
        <taxon>Viridiplantae</taxon>
        <taxon>Streptophyta</taxon>
        <taxon>Embryophyta</taxon>
        <taxon>Tracheophyta</taxon>
        <taxon>Spermatophyta</taxon>
        <taxon>Magnoliopsida</taxon>
        <taxon>Liliopsida</taxon>
        <taxon>Araceae</taxon>
        <taxon>Lemnoideae</taxon>
        <taxon>Spirodela</taxon>
    </lineage>
</organism>
<comment type="pathway">
    <text evidence="1">Protein modification; protein ubiquitination.</text>
</comment>
<evidence type="ECO:0000259" key="3">
    <source>
        <dbReference type="PROSITE" id="PS50097"/>
    </source>
</evidence>
<dbReference type="PANTHER" id="PTHR35918">
    <property type="entry name" value="OS06G0674800 PROTEIN"/>
    <property type="match status" value="1"/>
</dbReference>
<dbReference type="Proteomes" id="UP000663760">
    <property type="component" value="Chromosome 4"/>
</dbReference>
<dbReference type="EMBL" id="LR746267">
    <property type="protein sequence ID" value="CAA7394087.1"/>
    <property type="molecule type" value="Genomic_DNA"/>
</dbReference>
<dbReference type="Gene3D" id="3.30.710.10">
    <property type="entry name" value="Potassium Channel Kv1.1, Chain A"/>
    <property type="match status" value="2"/>
</dbReference>
<reference evidence="5" key="1">
    <citation type="submission" date="2020-02" db="EMBL/GenBank/DDBJ databases">
        <authorList>
            <person name="Scholz U."/>
            <person name="Mascher M."/>
            <person name="Fiebig A."/>
        </authorList>
    </citation>
    <scope>NUCLEOTIDE SEQUENCE</scope>
</reference>
<feature type="domain" description="BTB" evidence="3">
    <location>
        <begin position="688"/>
        <end position="772"/>
    </location>
</feature>
<name>A0A7I8K8J8_SPIIN</name>
<gene>
    <name evidence="4" type="ORF">SI7747_04004405</name>
    <name evidence="5" type="ORF">SI8410_04004748</name>
</gene>
<dbReference type="InterPro" id="IPR059007">
    <property type="entry name" value="ARM_At1g04390"/>
</dbReference>
<evidence type="ECO:0000313" key="5">
    <source>
        <dbReference type="EMBL" id="CAA7394087.1"/>
    </source>
</evidence>
<dbReference type="PROSITE" id="PS50097">
    <property type="entry name" value="BTB"/>
    <property type="match status" value="2"/>
</dbReference>
<evidence type="ECO:0000256" key="1">
    <source>
        <dbReference type="ARBA" id="ARBA00004906"/>
    </source>
</evidence>
<dbReference type="InterPro" id="IPR044953">
    <property type="entry name" value="At1g04390-like"/>
</dbReference>
<accession>A0A7I8K8J8</accession>
<evidence type="ECO:0000313" key="4">
    <source>
        <dbReference type="EMBL" id="CAA2618238.1"/>
    </source>
</evidence>
<dbReference type="Pfam" id="PF00651">
    <property type="entry name" value="BTB"/>
    <property type="match status" value="2"/>
</dbReference>
<dbReference type="SUPFAM" id="SSF48371">
    <property type="entry name" value="ARM repeat"/>
    <property type="match status" value="1"/>
</dbReference>
<dbReference type="AlphaFoldDB" id="A0A7I8K8J8"/>
<keyword evidence="6" id="KW-1185">Reference proteome</keyword>
<feature type="domain" description="BTB" evidence="3">
    <location>
        <begin position="822"/>
        <end position="902"/>
    </location>
</feature>
<dbReference type="EMBL" id="LR743591">
    <property type="protein sequence ID" value="CAA2618238.1"/>
    <property type="molecule type" value="Genomic_DNA"/>
</dbReference>
<feature type="region of interest" description="Disordered" evidence="2">
    <location>
        <begin position="1"/>
        <end position="22"/>
    </location>
</feature>